<dbReference type="Proteomes" id="UP000232149">
    <property type="component" value="Unassembled WGS sequence"/>
</dbReference>
<sequence>MFGLFKSKEPSVKVNDQIWISREAKFEKCRRLLRKNSKHLFLFWFEESFREFRSALGLEENSPNVAYAKEISFADIQDRFLIFGEHYPLRKTEQNLFLNLQLREVTVFSSLDEPLFQTFGGENVVEVMKKLRINNEAISHPMINASIRRAQEKIEKKVSLEQKVDSSQKDWFSSNLRS</sequence>
<accession>A0A2M9YQR0</accession>
<name>A0A2M9YQR0_9LEPT</name>
<dbReference type="EMBL" id="NPDU01000008">
    <property type="protein sequence ID" value="PJZ63100.1"/>
    <property type="molecule type" value="Genomic_DNA"/>
</dbReference>
<gene>
    <name evidence="2" type="ORF">CH376_04405</name>
    <name evidence="1" type="ORF">CH380_07725</name>
</gene>
<dbReference type="AlphaFoldDB" id="A0A2M9YQR0"/>
<dbReference type="Gene3D" id="1.10.3060.10">
    <property type="entry name" value="Helical scaffold and wing domains of SecA"/>
    <property type="match status" value="1"/>
</dbReference>
<protein>
    <submittedName>
        <fullName evidence="1">Uncharacterized protein</fullName>
    </submittedName>
</protein>
<dbReference type="EMBL" id="NPDV01000005">
    <property type="protein sequence ID" value="PJZ53883.1"/>
    <property type="molecule type" value="Genomic_DNA"/>
</dbReference>
<organism evidence="1 4">
    <name type="scientific">Leptospira adleri</name>
    <dbReference type="NCBI Taxonomy" id="2023186"/>
    <lineage>
        <taxon>Bacteria</taxon>
        <taxon>Pseudomonadati</taxon>
        <taxon>Spirochaetota</taxon>
        <taxon>Spirochaetia</taxon>
        <taxon>Leptospirales</taxon>
        <taxon>Leptospiraceae</taxon>
        <taxon>Leptospira</taxon>
    </lineage>
</organism>
<proteinExistence type="predicted"/>
<evidence type="ECO:0000313" key="3">
    <source>
        <dbReference type="Proteomes" id="UP000232149"/>
    </source>
</evidence>
<keyword evidence="3" id="KW-1185">Reference proteome</keyword>
<evidence type="ECO:0000313" key="2">
    <source>
        <dbReference type="EMBL" id="PJZ63100.1"/>
    </source>
</evidence>
<evidence type="ECO:0000313" key="4">
    <source>
        <dbReference type="Proteomes" id="UP000232188"/>
    </source>
</evidence>
<dbReference type="Proteomes" id="UP000232188">
    <property type="component" value="Unassembled WGS sequence"/>
</dbReference>
<comment type="caution">
    <text evidence="1">The sequence shown here is derived from an EMBL/GenBank/DDBJ whole genome shotgun (WGS) entry which is preliminary data.</text>
</comment>
<evidence type="ECO:0000313" key="1">
    <source>
        <dbReference type="EMBL" id="PJZ53883.1"/>
    </source>
</evidence>
<reference evidence="3 4" key="1">
    <citation type="submission" date="2017-07" db="EMBL/GenBank/DDBJ databases">
        <title>Leptospira spp. isolated from tropical soils.</title>
        <authorList>
            <person name="Thibeaux R."/>
            <person name="Iraola G."/>
            <person name="Ferres I."/>
            <person name="Bierque E."/>
            <person name="Girault D."/>
            <person name="Soupe-Gilbert M.-E."/>
            <person name="Picardeau M."/>
            <person name="Goarant C."/>
        </authorList>
    </citation>
    <scope>NUCLEOTIDE SEQUENCE [LARGE SCALE GENOMIC DNA]</scope>
    <source>
        <strain evidence="1 4">FH2-B-C1</strain>
        <strain evidence="2 3">FH2-B-D1</strain>
    </source>
</reference>